<evidence type="ECO:0000256" key="1">
    <source>
        <dbReference type="SAM" id="Coils"/>
    </source>
</evidence>
<reference evidence="2 3" key="2">
    <citation type="journal article" date="2014" name="Genome Announc.">
        <title>Draft Genome Sequence of 'Candidatus Phytoplasma asteris' Strain OY-V, an Unculturable Plant-Pathogenic Bacterium.</title>
        <authorList>
            <person name="Kakizawa S."/>
            <person name="Makino A."/>
            <person name="Ishii Y."/>
            <person name="Tamaki H."/>
            <person name="Kamagata Y."/>
        </authorList>
    </citation>
    <scope>NUCLEOTIDE SEQUENCE [LARGE SCALE GENOMIC DNA]</scope>
    <source>
        <strain evidence="2 3">OY-V</strain>
    </source>
</reference>
<dbReference type="RefSeq" id="WP_042068127.1">
    <property type="nucleotide sequence ID" value="NZ_BBIY01000039.1"/>
</dbReference>
<accession>A0ABQ0J399</accession>
<gene>
    <name evidence="2" type="ORF">OYV_05320</name>
</gene>
<keyword evidence="1" id="KW-0175">Coiled coil</keyword>
<organism evidence="2 3">
    <name type="scientific">'Chrysanthemum coronarium' phytoplasma</name>
    <dbReference type="NCBI Taxonomy" id="1520703"/>
    <lineage>
        <taxon>Bacteria</taxon>
        <taxon>Bacillati</taxon>
        <taxon>Mycoplasmatota</taxon>
        <taxon>Mollicutes</taxon>
        <taxon>Acholeplasmatales</taxon>
        <taxon>Acholeplasmataceae</taxon>
        <taxon>Candidatus Phytoplasma</taxon>
        <taxon>16SrI (Aster yellows group)</taxon>
    </lineage>
</organism>
<sequence>MNLTLKKFLILTSTLILTMIVSRCISKPFFEKSLIIEINQSNKETEQKIDGIQDNLDKIKNETQERFDKINKNLDKLIDELEKNERENKNKGGGK</sequence>
<name>A0ABQ0J399_9MOLU</name>
<dbReference type="Proteomes" id="UP000028900">
    <property type="component" value="Unassembled WGS sequence"/>
</dbReference>
<proteinExistence type="predicted"/>
<feature type="coiled-coil region" evidence="1">
    <location>
        <begin position="35"/>
        <end position="91"/>
    </location>
</feature>
<evidence type="ECO:0000313" key="3">
    <source>
        <dbReference type="Proteomes" id="UP000028900"/>
    </source>
</evidence>
<protein>
    <submittedName>
        <fullName evidence="2">Uncharacterized protein</fullName>
    </submittedName>
</protein>
<reference evidence="3" key="1">
    <citation type="journal article" date="2014" name="Genome Announc.">
        <title>Draft Genome Sequence of ''Candidatus Phytoplasma asteris'' Strain OY-V, an Unculturable Plant-Pathogenic Bacterium.</title>
        <authorList>
            <person name="Kakizawa S."/>
            <person name="Makino A."/>
            <person name="Ishii Y."/>
            <person name="Tamaki H."/>
            <person name="Kamagata Y."/>
        </authorList>
    </citation>
    <scope>NUCLEOTIDE SEQUENCE [LARGE SCALE GENOMIC DNA]</scope>
    <source>
        <strain evidence="3">OY-V</strain>
    </source>
</reference>
<dbReference type="EMBL" id="BBIY01000039">
    <property type="protein sequence ID" value="GAK74044.1"/>
    <property type="molecule type" value="Genomic_DNA"/>
</dbReference>
<comment type="caution">
    <text evidence="2">The sequence shown here is derived from an EMBL/GenBank/DDBJ whole genome shotgun (WGS) entry which is preliminary data.</text>
</comment>
<keyword evidence="3" id="KW-1185">Reference proteome</keyword>
<evidence type="ECO:0000313" key="2">
    <source>
        <dbReference type="EMBL" id="GAK74044.1"/>
    </source>
</evidence>